<dbReference type="InterPro" id="IPR017937">
    <property type="entry name" value="Thioredoxin_CS"/>
</dbReference>
<dbReference type="PROSITE" id="PS00194">
    <property type="entry name" value="THIOREDOXIN_1"/>
    <property type="match status" value="1"/>
</dbReference>
<dbReference type="InterPro" id="IPR000866">
    <property type="entry name" value="AhpC/TSA"/>
</dbReference>
<sequence length="178" mass="20234">MIKKVIASIFLLSLITFSIVQAMDQQKEKKTEELDQLGGLTIGGEAPDFTLKTLEGKEVSLSDYKGKKVMLNFWATWCPPCKKEMPAIQQFSEEAGEDIVVLAVNMDPENDVEGFALNYELTFPIVLDQPKSGSLISEQYKIMSIPTTFFIDRDGIIQHKFFGEMQLKDMERYMNSME</sequence>
<comment type="caution">
    <text evidence="4">The sequence shown here is derived from an EMBL/GenBank/DDBJ whole genome shotgun (WGS) entry which is preliminary data.</text>
</comment>
<evidence type="ECO:0000256" key="1">
    <source>
        <dbReference type="ARBA" id="ARBA00023157"/>
    </source>
</evidence>
<dbReference type="EMBL" id="QWVS01000041">
    <property type="protein sequence ID" value="RID82847.1"/>
    <property type="molecule type" value="Genomic_DNA"/>
</dbReference>
<keyword evidence="5" id="KW-1185">Reference proteome</keyword>
<gene>
    <name evidence="4" type="ORF">D1953_17100</name>
</gene>
<reference evidence="4 5" key="1">
    <citation type="submission" date="2018-08" db="EMBL/GenBank/DDBJ databases">
        <title>Bacillus jemisoniae sp. nov., Bacillus chryseoplanitiae sp. nov., Bacillus resnikiae sp. nov., and Bacillus frankliniae sp. nov., isolated from Viking spacecraft and associated surfaces.</title>
        <authorList>
            <person name="Seuylemezian A."/>
            <person name="Vaishampayan P."/>
        </authorList>
    </citation>
    <scope>NUCLEOTIDE SEQUENCE [LARGE SCALE GENOMIC DNA]</scope>
    <source>
        <strain evidence="4 5">MA001</strain>
    </source>
</reference>
<feature type="signal peptide" evidence="2">
    <location>
        <begin position="1"/>
        <end position="22"/>
    </location>
</feature>
<dbReference type="SUPFAM" id="SSF52833">
    <property type="entry name" value="Thioredoxin-like"/>
    <property type="match status" value="1"/>
</dbReference>
<dbReference type="Proteomes" id="UP000266016">
    <property type="component" value="Unassembled WGS sequence"/>
</dbReference>
<dbReference type="InterPro" id="IPR050553">
    <property type="entry name" value="Thioredoxin_ResA/DsbE_sf"/>
</dbReference>
<dbReference type="RefSeq" id="WP_119118379.1">
    <property type="nucleotide sequence ID" value="NZ_QWVS01000041.1"/>
</dbReference>
<dbReference type="InterPro" id="IPR013766">
    <property type="entry name" value="Thioredoxin_domain"/>
</dbReference>
<dbReference type="Gene3D" id="3.40.30.10">
    <property type="entry name" value="Glutaredoxin"/>
    <property type="match status" value="1"/>
</dbReference>
<dbReference type="GO" id="GO:0016491">
    <property type="term" value="F:oxidoreductase activity"/>
    <property type="evidence" value="ECO:0007669"/>
    <property type="project" value="InterPro"/>
</dbReference>
<dbReference type="PROSITE" id="PS51352">
    <property type="entry name" value="THIOREDOXIN_2"/>
    <property type="match status" value="1"/>
</dbReference>
<evidence type="ECO:0000256" key="2">
    <source>
        <dbReference type="SAM" id="SignalP"/>
    </source>
</evidence>
<dbReference type="InterPro" id="IPR036249">
    <property type="entry name" value="Thioredoxin-like_sf"/>
</dbReference>
<evidence type="ECO:0000313" key="4">
    <source>
        <dbReference type="EMBL" id="RID82847.1"/>
    </source>
</evidence>
<keyword evidence="2" id="KW-0732">Signal</keyword>
<dbReference type="AlphaFoldDB" id="A0A398AZ12"/>
<feature type="chain" id="PRO_5017469271" evidence="2">
    <location>
        <begin position="23"/>
        <end position="178"/>
    </location>
</feature>
<dbReference type="PANTHER" id="PTHR42852">
    <property type="entry name" value="THIOL:DISULFIDE INTERCHANGE PROTEIN DSBE"/>
    <property type="match status" value="1"/>
</dbReference>
<proteinExistence type="predicted"/>
<evidence type="ECO:0000259" key="3">
    <source>
        <dbReference type="PROSITE" id="PS51352"/>
    </source>
</evidence>
<accession>A0A398AZ12</accession>
<dbReference type="Pfam" id="PF00578">
    <property type="entry name" value="AhpC-TSA"/>
    <property type="match status" value="1"/>
</dbReference>
<dbReference type="CDD" id="cd02966">
    <property type="entry name" value="TlpA_like_family"/>
    <property type="match status" value="1"/>
</dbReference>
<keyword evidence="1" id="KW-1015">Disulfide bond</keyword>
<name>A0A398AZ12_9BACI</name>
<organism evidence="4 5">
    <name type="scientific">Peribacillus asahii</name>
    <dbReference type="NCBI Taxonomy" id="228899"/>
    <lineage>
        <taxon>Bacteria</taxon>
        <taxon>Bacillati</taxon>
        <taxon>Bacillota</taxon>
        <taxon>Bacilli</taxon>
        <taxon>Bacillales</taxon>
        <taxon>Bacillaceae</taxon>
        <taxon>Peribacillus</taxon>
    </lineage>
</organism>
<feature type="domain" description="Thioredoxin" evidence="3">
    <location>
        <begin position="40"/>
        <end position="178"/>
    </location>
</feature>
<dbReference type="PANTHER" id="PTHR42852:SF1">
    <property type="entry name" value="THIOREDOXIN-LIKE PROTEIN YNEN"/>
    <property type="match status" value="1"/>
</dbReference>
<dbReference type="GO" id="GO:0016209">
    <property type="term" value="F:antioxidant activity"/>
    <property type="evidence" value="ECO:0007669"/>
    <property type="project" value="InterPro"/>
</dbReference>
<evidence type="ECO:0000313" key="5">
    <source>
        <dbReference type="Proteomes" id="UP000266016"/>
    </source>
</evidence>
<protein>
    <submittedName>
        <fullName evidence="4">TlpA family protein disulfide reductase</fullName>
    </submittedName>
</protein>